<keyword evidence="6" id="KW-0238">DNA-binding</keyword>
<sequence>MANDILIVDDEADIRVLTSGILQDEGHHCRLAANSDDALKHIETRRPDLVLLDIWLQGSRLDGLGILGAIKKHAPSLPVVMMSGHGTIETAVNAIKQGAYEFIEKPFKADRLVLVVERALEAARLKRELEELRLRTDSDDDLIGQSSVMATLRQTIERVAPANSRVLITGPSGSGKEVAARKLHGASPRSKGPFVVVNCATMAPDRVESALFGVEKNDEANGNHQIGFFEAAHNGTLFLDEITDMPVETQGKIVRVLQEQIFSRVGGTARIEVDVRVVAAATRAIQDEIAAGRFREDLYYRLSVVPIEIPPLRNRRDDIPILAQYFMNNVAKHNGRSPRTLANDAIAALQAYNWPGNVRELKNVIERILILAPGDSVMAIRADMLPGELRSSSAKVPAATGNTEILALPLREAREMFEREYLISQVRRFNGNISKTANFVGMERSALHRKLKALGVDAETVLKGE</sequence>
<dbReference type="InterPro" id="IPR009057">
    <property type="entry name" value="Homeodomain-like_sf"/>
</dbReference>
<dbReference type="PANTHER" id="PTHR32071">
    <property type="entry name" value="TRANSCRIPTIONAL REGULATORY PROTEIN"/>
    <property type="match status" value="1"/>
</dbReference>
<dbReference type="GO" id="GO:0005524">
    <property type="term" value="F:ATP binding"/>
    <property type="evidence" value="ECO:0007669"/>
    <property type="project" value="UniProtKB-KW"/>
</dbReference>
<dbReference type="FunFam" id="3.40.50.2300:FF:000018">
    <property type="entry name" value="DNA-binding transcriptional regulator NtrC"/>
    <property type="match status" value="1"/>
</dbReference>
<organism evidence="12 13">
    <name type="scientific">Varunaivibrio sulfuroxidans</name>
    <dbReference type="NCBI Taxonomy" id="1773489"/>
    <lineage>
        <taxon>Bacteria</taxon>
        <taxon>Pseudomonadati</taxon>
        <taxon>Pseudomonadota</taxon>
        <taxon>Alphaproteobacteria</taxon>
        <taxon>Rhodospirillales</taxon>
        <taxon>Magnetovibrionaceae</taxon>
        <taxon>Varunaivibrio</taxon>
    </lineage>
</organism>
<dbReference type="Pfam" id="PF00072">
    <property type="entry name" value="Response_reg"/>
    <property type="match status" value="1"/>
</dbReference>
<dbReference type="Pfam" id="PF02954">
    <property type="entry name" value="HTH_8"/>
    <property type="match status" value="1"/>
</dbReference>
<dbReference type="InterPro" id="IPR001789">
    <property type="entry name" value="Sig_transdc_resp-reg_receiver"/>
</dbReference>
<dbReference type="PANTHER" id="PTHR32071:SF17">
    <property type="entry name" value="TRANSCRIPTIONAL REGULATOR (NTRC FAMILY)"/>
    <property type="match status" value="1"/>
</dbReference>
<evidence type="ECO:0000256" key="6">
    <source>
        <dbReference type="ARBA" id="ARBA00023125"/>
    </source>
</evidence>
<dbReference type="InterPro" id="IPR011006">
    <property type="entry name" value="CheY-like_superfamily"/>
</dbReference>
<keyword evidence="1 9" id="KW-0597">Phosphoprotein</keyword>
<keyword evidence="3" id="KW-0067">ATP-binding</keyword>
<dbReference type="PROSITE" id="PS50045">
    <property type="entry name" value="SIGMA54_INTERACT_4"/>
    <property type="match status" value="1"/>
</dbReference>
<dbReference type="RefSeq" id="WP_132939525.1">
    <property type="nucleotide sequence ID" value="NZ_CP119676.1"/>
</dbReference>
<dbReference type="PROSITE" id="PS00676">
    <property type="entry name" value="SIGMA54_INTERACT_2"/>
    <property type="match status" value="1"/>
</dbReference>
<dbReference type="GO" id="GO:0000160">
    <property type="term" value="P:phosphorelay signal transduction system"/>
    <property type="evidence" value="ECO:0007669"/>
    <property type="project" value="UniProtKB-KW"/>
</dbReference>
<dbReference type="InterPro" id="IPR058031">
    <property type="entry name" value="AAA_lid_NorR"/>
</dbReference>
<dbReference type="PROSITE" id="PS50110">
    <property type="entry name" value="RESPONSE_REGULATORY"/>
    <property type="match status" value="1"/>
</dbReference>
<dbReference type="FunFam" id="1.10.10.60:FF:000165">
    <property type="entry name" value="Two-component system nitrogen regulation response regulator NtrX"/>
    <property type="match status" value="1"/>
</dbReference>
<dbReference type="Pfam" id="PF25601">
    <property type="entry name" value="AAA_lid_14"/>
    <property type="match status" value="1"/>
</dbReference>
<dbReference type="Pfam" id="PF00158">
    <property type="entry name" value="Sigma54_activat"/>
    <property type="match status" value="1"/>
</dbReference>
<evidence type="ECO:0000256" key="8">
    <source>
        <dbReference type="ARBA" id="ARBA00023163"/>
    </source>
</evidence>
<evidence type="ECO:0000256" key="2">
    <source>
        <dbReference type="ARBA" id="ARBA00022741"/>
    </source>
</evidence>
<dbReference type="InterPro" id="IPR027417">
    <property type="entry name" value="P-loop_NTPase"/>
</dbReference>
<keyword evidence="2" id="KW-0547">Nucleotide-binding</keyword>
<dbReference type="Gene3D" id="3.40.50.300">
    <property type="entry name" value="P-loop containing nucleotide triphosphate hydrolases"/>
    <property type="match status" value="1"/>
</dbReference>
<accession>A0A4V2UNI7</accession>
<dbReference type="Gene3D" id="1.10.10.60">
    <property type="entry name" value="Homeodomain-like"/>
    <property type="match status" value="1"/>
</dbReference>
<keyword evidence="13" id="KW-1185">Reference proteome</keyword>
<keyword evidence="4" id="KW-0902">Two-component regulatory system</keyword>
<reference evidence="12 13" key="1">
    <citation type="submission" date="2019-03" db="EMBL/GenBank/DDBJ databases">
        <title>Genomic Encyclopedia of Type Strains, Phase IV (KMG-IV): sequencing the most valuable type-strain genomes for metagenomic binning, comparative biology and taxonomic classification.</title>
        <authorList>
            <person name="Goeker M."/>
        </authorList>
    </citation>
    <scope>NUCLEOTIDE SEQUENCE [LARGE SCALE GENOMIC DNA]</scope>
    <source>
        <strain evidence="12 13">DSM 101688</strain>
    </source>
</reference>
<evidence type="ECO:0000313" key="13">
    <source>
        <dbReference type="Proteomes" id="UP000295304"/>
    </source>
</evidence>
<protein>
    <submittedName>
        <fullName evidence="12">Two-component system nitrogen regulation response regulator NtrX</fullName>
    </submittedName>
</protein>
<keyword evidence="8" id="KW-0804">Transcription</keyword>
<dbReference type="FunFam" id="3.40.50.300:FF:000006">
    <property type="entry name" value="DNA-binding transcriptional regulator NtrC"/>
    <property type="match status" value="1"/>
</dbReference>
<evidence type="ECO:0000259" key="11">
    <source>
        <dbReference type="PROSITE" id="PS50110"/>
    </source>
</evidence>
<feature type="domain" description="Response regulatory" evidence="11">
    <location>
        <begin position="4"/>
        <end position="120"/>
    </location>
</feature>
<evidence type="ECO:0000256" key="9">
    <source>
        <dbReference type="PROSITE-ProRule" id="PRU00169"/>
    </source>
</evidence>
<dbReference type="Gene3D" id="3.40.50.2300">
    <property type="match status" value="1"/>
</dbReference>
<dbReference type="GO" id="GO:0043565">
    <property type="term" value="F:sequence-specific DNA binding"/>
    <property type="evidence" value="ECO:0007669"/>
    <property type="project" value="InterPro"/>
</dbReference>
<dbReference type="InterPro" id="IPR002197">
    <property type="entry name" value="HTH_Fis"/>
</dbReference>
<dbReference type="CDD" id="cd00009">
    <property type="entry name" value="AAA"/>
    <property type="match status" value="1"/>
</dbReference>
<dbReference type="SMART" id="SM00448">
    <property type="entry name" value="REC"/>
    <property type="match status" value="1"/>
</dbReference>
<evidence type="ECO:0000256" key="5">
    <source>
        <dbReference type="ARBA" id="ARBA00023015"/>
    </source>
</evidence>
<evidence type="ECO:0000256" key="3">
    <source>
        <dbReference type="ARBA" id="ARBA00022840"/>
    </source>
</evidence>
<gene>
    <name evidence="12" type="ORF">EDD55_10819</name>
</gene>
<dbReference type="InterPro" id="IPR025944">
    <property type="entry name" value="Sigma_54_int_dom_CS"/>
</dbReference>
<dbReference type="PROSITE" id="PS00688">
    <property type="entry name" value="SIGMA54_INTERACT_3"/>
    <property type="match status" value="1"/>
</dbReference>
<dbReference type="Gene3D" id="1.10.8.60">
    <property type="match status" value="1"/>
</dbReference>
<dbReference type="Proteomes" id="UP000295304">
    <property type="component" value="Unassembled WGS sequence"/>
</dbReference>
<proteinExistence type="predicted"/>
<evidence type="ECO:0000256" key="1">
    <source>
        <dbReference type="ARBA" id="ARBA00022553"/>
    </source>
</evidence>
<dbReference type="SUPFAM" id="SSF52172">
    <property type="entry name" value="CheY-like"/>
    <property type="match status" value="1"/>
</dbReference>
<dbReference type="EMBL" id="SLZW01000008">
    <property type="protein sequence ID" value="TCS61221.1"/>
    <property type="molecule type" value="Genomic_DNA"/>
</dbReference>
<comment type="caution">
    <text evidence="12">The sequence shown here is derived from an EMBL/GenBank/DDBJ whole genome shotgun (WGS) entry which is preliminary data.</text>
</comment>
<dbReference type="InterPro" id="IPR025943">
    <property type="entry name" value="Sigma_54_int_dom_ATP-bd_2"/>
</dbReference>
<dbReference type="InterPro" id="IPR003593">
    <property type="entry name" value="AAA+_ATPase"/>
</dbReference>
<evidence type="ECO:0000256" key="4">
    <source>
        <dbReference type="ARBA" id="ARBA00023012"/>
    </source>
</evidence>
<evidence type="ECO:0000259" key="10">
    <source>
        <dbReference type="PROSITE" id="PS50045"/>
    </source>
</evidence>
<dbReference type="CDD" id="cd17550">
    <property type="entry name" value="REC_NtrX-like"/>
    <property type="match status" value="1"/>
</dbReference>
<keyword evidence="7" id="KW-0010">Activator</keyword>
<dbReference type="SMART" id="SM00382">
    <property type="entry name" value="AAA"/>
    <property type="match status" value="1"/>
</dbReference>
<evidence type="ECO:0000256" key="7">
    <source>
        <dbReference type="ARBA" id="ARBA00023159"/>
    </source>
</evidence>
<feature type="modified residue" description="4-aspartylphosphate" evidence="9">
    <location>
        <position position="53"/>
    </location>
</feature>
<dbReference type="SUPFAM" id="SSF46689">
    <property type="entry name" value="Homeodomain-like"/>
    <property type="match status" value="1"/>
</dbReference>
<evidence type="ECO:0000313" key="12">
    <source>
        <dbReference type="EMBL" id="TCS61221.1"/>
    </source>
</evidence>
<dbReference type="PRINTS" id="PR01590">
    <property type="entry name" value="HTHFIS"/>
</dbReference>
<dbReference type="GO" id="GO:0006355">
    <property type="term" value="P:regulation of DNA-templated transcription"/>
    <property type="evidence" value="ECO:0007669"/>
    <property type="project" value="InterPro"/>
</dbReference>
<keyword evidence="5" id="KW-0805">Transcription regulation</keyword>
<dbReference type="OrthoDB" id="9770562at2"/>
<dbReference type="InterPro" id="IPR002078">
    <property type="entry name" value="Sigma_54_int"/>
</dbReference>
<dbReference type="AlphaFoldDB" id="A0A4V2UNI7"/>
<dbReference type="SUPFAM" id="SSF52540">
    <property type="entry name" value="P-loop containing nucleoside triphosphate hydrolases"/>
    <property type="match status" value="1"/>
</dbReference>
<feature type="domain" description="Sigma-54 factor interaction" evidence="10">
    <location>
        <begin position="142"/>
        <end position="370"/>
    </location>
</feature>
<name>A0A4V2UNI7_9PROT</name>